<dbReference type="Proteomes" id="UP000582659">
    <property type="component" value="Unassembled WGS sequence"/>
</dbReference>
<dbReference type="SMR" id="A0A1I7RLU7"/>
<gene>
    <name evidence="2" type="ORF">BXYJ_LOCUS6088</name>
</gene>
<accession>A0A1I7RLU7</accession>
<name>A0A1I7RLU7_BURXY</name>
<evidence type="ECO:0000313" key="5">
    <source>
        <dbReference type="WBParaSite" id="BXY_0168200.1"/>
    </source>
</evidence>
<keyword evidence="4" id="KW-1185">Reference proteome</keyword>
<proteinExistence type="predicted"/>
<dbReference type="Proteomes" id="UP000659654">
    <property type="component" value="Unassembled WGS sequence"/>
</dbReference>
<dbReference type="EMBL" id="CAJFDI010000003">
    <property type="protein sequence ID" value="CAD5220257.1"/>
    <property type="molecule type" value="Genomic_DNA"/>
</dbReference>
<organism evidence="3 5">
    <name type="scientific">Bursaphelenchus xylophilus</name>
    <name type="common">Pinewood nematode worm</name>
    <name type="synonym">Aphelenchoides xylophilus</name>
    <dbReference type="NCBI Taxonomy" id="6326"/>
    <lineage>
        <taxon>Eukaryota</taxon>
        <taxon>Metazoa</taxon>
        <taxon>Ecdysozoa</taxon>
        <taxon>Nematoda</taxon>
        <taxon>Chromadorea</taxon>
        <taxon>Rhabditida</taxon>
        <taxon>Tylenchina</taxon>
        <taxon>Tylenchomorpha</taxon>
        <taxon>Aphelenchoidea</taxon>
        <taxon>Aphelenchoididae</taxon>
        <taxon>Bursaphelenchus</taxon>
    </lineage>
</organism>
<sequence>MMEYKEVPMIHRSDPAKAFGVYVRSLVRNTLKRDIPLQIELVLSDDKGGDNQAVRASMSHAHWREGQERERVNGPQEPLERMDHEELDDGHAGMAQTEMIEEQPILRLADMELRLEERKRKITEYWRLSGS</sequence>
<dbReference type="Proteomes" id="UP000095284">
    <property type="component" value="Unplaced"/>
</dbReference>
<feature type="region of interest" description="Disordered" evidence="1">
    <location>
        <begin position="48"/>
        <end position="80"/>
    </location>
</feature>
<dbReference type="WBParaSite" id="BXY_0168200.1">
    <property type="protein sequence ID" value="BXY_0168200.1"/>
    <property type="gene ID" value="BXY_0168200"/>
</dbReference>
<evidence type="ECO:0000256" key="1">
    <source>
        <dbReference type="SAM" id="MobiDB-lite"/>
    </source>
</evidence>
<evidence type="ECO:0000313" key="3">
    <source>
        <dbReference type="Proteomes" id="UP000095284"/>
    </source>
</evidence>
<protein>
    <submittedName>
        <fullName evidence="2">(pine wood nematode) hypothetical protein</fullName>
    </submittedName>
</protein>
<feature type="compositionally biased region" description="Basic and acidic residues" evidence="1">
    <location>
        <begin position="62"/>
        <end position="80"/>
    </location>
</feature>
<reference evidence="2" key="2">
    <citation type="submission" date="2020-09" db="EMBL/GenBank/DDBJ databases">
        <authorList>
            <person name="Kikuchi T."/>
        </authorList>
    </citation>
    <scope>NUCLEOTIDE SEQUENCE</scope>
    <source>
        <strain evidence="2">Ka4C1</strain>
    </source>
</reference>
<evidence type="ECO:0000313" key="4">
    <source>
        <dbReference type="Proteomes" id="UP000659654"/>
    </source>
</evidence>
<dbReference type="EMBL" id="CAJFCV020000003">
    <property type="protein sequence ID" value="CAG9106229.1"/>
    <property type="molecule type" value="Genomic_DNA"/>
</dbReference>
<reference evidence="5" key="1">
    <citation type="submission" date="2016-11" db="UniProtKB">
        <authorList>
            <consortium name="WormBaseParasite"/>
        </authorList>
    </citation>
    <scope>IDENTIFICATION</scope>
</reference>
<evidence type="ECO:0000313" key="2">
    <source>
        <dbReference type="EMBL" id="CAD5220257.1"/>
    </source>
</evidence>
<dbReference type="AlphaFoldDB" id="A0A1I7RLU7"/>